<evidence type="ECO:0000259" key="1">
    <source>
        <dbReference type="Pfam" id="PF10213"/>
    </source>
</evidence>
<dbReference type="AlphaFoldDB" id="A0A1B5L3P5"/>
<evidence type="ECO:0000313" key="3">
    <source>
        <dbReference type="Proteomes" id="UP000054053"/>
    </source>
</evidence>
<gene>
    <name evidence="2" type="ORF">UVI_02059820</name>
</gene>
<reference evidence="3" key="1">
    <citation type="journal article" date="2016" name="Genome Announc.">
        <title>Genome sequence of Ustilaginoidea virens IPU010, a rice pathogenic fungus causing false smut.</title>
        <authorList>
            <person name="Kumagai T."/>
            <person name="Ishii T."/>
            <person name="Terai G."/>
            <person name="Umemura M."/>
            <person name="Machida M."/>
            <person name="Asai K."/>
        </authorList>
    </citation>
    <scope>NUCLEOTIDE SEQUENCE [LARGE SCALE GENOMIC DNA]</scope>
    <source>
        <strain evidence="3">IPU010</strain>
    </source>
</reference>
<dbReference type="Proteomes" id="UP000054053">
    <property type="component" value="Unassembled WGS sequence"/>
</dbReference>
<dbReference type="EMBL" id="BBTG02000061">
    <property type="protein sequence ID" value="GAO18084.1"/>
    <property type="molecule type" value="Genomic_DNA"/>
</dbReference>
<dbReference type="InterPro" id="IPR019349">
    <property type="entry name" value="Ribosomal_mS35_mit"/>
</dbReference>
<protein>
    <recommendedName>
        <fullName evidence="1">Small ribosomal subunit protein mS35 mitochondrial conserved domain-containing protein</fullName>
    </recommendedName>
</protein>
<dbReference type="Pfam" id="PF10213">
    <property type="entry name" value="MRP-S28"/>
    <property type="match status" value="1"/>
</dbReference>
<accession>A0A1B5L3P5</accession>
<comment type="caution">
    <text evidence="2">The sequence shown here is derived from an EMBL/GenBank/DDBJ whole genome shotgun (WGS) entry which is preliminary data.</text>
</comment>
<proteinExistence type="predicted"/>
<organism evidence="2 3">
    <name type="scientific">Ustilaginoidea virens</name>
    <name type="common">Rice false smut fungus</name>
    <name type="synonym">Villosiclava virens</name>
    <dbReference type="NCBI Taxonomy" id="1159556"/>
    <lineage>
        <taxon>Eukaryota</taxon>
        <taxon>Fungi</taxon>
        <taxon>Dikarya</taxon>
        <taxon>Ascomycota</taxon>
        <taxon>Pezizomycotina</taxon>
        <taxon>Sordariomycetes</taxon>
        <taxon>Hypocreomycetidae</taxon>
        <taxon>Hypocreales</taxon>
        <taxon>Clavicipitaceae</taxon>
        <taxon>Ustilaginoidea</taxon>
    </lineage>
</organism>
<sequence length="171" mass="19507">MSCESYEHQAQNRQHLLALVNDLVAAAKDPEDTFEDVPLDLRHRRVKAKPRFPREWRMTDQRRLELEEQRRQQAIGDLERAEKGLLVDGQKAIDGYLMQRVIEEQEQQARAAEMATAAKTRARRSPGSLCTIYPRDRGAGVGGGTQWLRILPESSIECIATLLKRVRCAAE</sequence>
<name>A0A1B5L3P5_USTVR</name>
<feature type="domain" description="Small ribosomal subunit protein mS35 mitochondrial conserved" evidence="1">
    <location>
        <begin position="1"/>
        <end position="56"/>
    </location>
</feature>
<evidence type="ECO:0000313" key="2">
    <source>
        <dbReference type="EMBL" id="GAO18084.1"/>
    </source>
</evidence>